<feature type="region of interest" description="Disordered" evidence="1">
    <location>
        <begin position="35"/>
        <end position="63"/>
    </location>
</feature>
<organism evidence="2 3">
    <name type="scientific">Obba rivulosa</name>
    <dbReference type="NCBI Taxonomy" id="1052685"/>
    <lineage>
        <taxon>Eukaryota</taxon>
        <taxon>Fungi</taxon>
        <taxon>Dikarya</taxon>
        <taxon>Basidiomycota</taxon>
        <taxon>Agaricomycotina</taxon>
        <taxon>Agaricomycetes</taxon>
        <taxon>Polyporales</taxon>
        <taxon>Gelatoporiaceae</taxon>
        <taxon>Obba</taxon>
    </lineage>
</organism>
<protein>
    <submittedName>
        <fullName evidence="2">Uncharacterized protein</fullName>
    </submittedName>
</protein>
<proteinExistence type="predicted"/>
<keyword evidence="3" id="KW-1185">Reference proteome</keyword>
<dbReference type="Proteomes" id="UP000250043">
    <property type="component" value="Unassembled WGS sequence"/>
</dbReference>
<gene>
    <name evidence="2" type="ORF">OBBRIDRAFT_201439</name>
</gene>
<sequence>MTDLSCCGILPTTTPLICDMTVQTTMQRHTLNKSSLPDATFASSPHVEGQPNKGTSSNATELSESHLIGTDITSEASNGGPEFEHDANVLGPSEATCTEATFYSPIPLSTVAKNLAILFSRAGKGLFEVTPRDNLWRLPSGTDKYNITSHPGGLPLEIWFLVLDVAEDFSTLLACGLTCKVLAARVLQMESTLSTLYQSHDNFLDMAGLHQHILHVPLAGRVLKNVVISAKSLTRFLFEFSATLDTLQILRVHSSTRGTAEPVPILRAPHFRAAARFKAIQYLELRHTLFWSFRDYARLVCSFPNLHHLESTDVIWHRMEGPSLANESFAGSLSLRSIEICEKWPNFGDLSKYSKFLSAPRLLMSKLDLVFKILDGDILYTQITIKVDQGRHHGVLTQLASSMALDMTATVHINDEIIHDKAWFPRCFDFLDGLFTSPGATCVTSVEIVLRDPSESVSDMFRTEPLPFPMLRERGLVKVWIGEWDSDTEEDSYVELVASNIVLSNPQNNAP</sequence>
<evidence type="ECO:0000313" key="2">
    <source>
        <dbReference type="EMBL" id="OCH86835.1"/>
    </source>
</evidence>
<dbReference type="EMBL" id="KV722510">
    <property type="protein sequence ID" value="OCH86835.1"/>
    <property type="molecule type" value="Genomic_DNA"/>
</dbReference>
<evidence type="ECO:0000256" key="1">
    <source>
        <dbReference type="SAM" id="MobiDB-lite"/>
    </source>
</evidence>
<accession>A0A8E2AWS2</accession>
<name>A0A8E2AWS2_9APHY</name>
<dbReference type="AlphaFoldDB" id="A0A8E2AWS2"/>
<evidence type="ECO:0000313" key="3">
    <source>
        <dbReference type="Proteomes" id="UP000250043"/>
    </source>
</evidence>
<feature type="compositionally biased region" description="Polar residues" evidence="1">
    <location>
        <begin position="52"/>
        <end position="62"/>
    </location>
</feature>
<reference evidence="2 3" key="1">
    <citation type="submission" date="2016-07" db="EMBL/GenBank/DDBJ databases">
        <title>Draft genome of the white-rot fungus Obba rivulosa 3A-2.</title>
        <authorList>
            <consortium name="DOE Joint Genome Institute"/>
            <person name="Miettinen O."/>
            <person name="Riley R."/>
            <person name="Acob R."/>
            <person name="Barry K."/>
            <person name="Cullen D."/>
            <person name="De Vries R."/>
            <person name="Hainaut M."/>
            <person name="Hatakka A."/>
            <person name="Henrissat B."/>
            <person name="Hilden K."/>
            <person name="Kuo R."/>
            <person name="Labutti K."/>
            <person name="Lipzen A."/>
            <person name="Makela M.R."/>
            <person name="Sandor L."/>
            <person name="Spatafora J.W."/>
            <person name="Grigoriev I.V."/>
            <person name="Hibbett D.S."/>
        </authorList>
    </citation>
    <scope>NUCLEOTIDE SEQUENCE [LARGE SCALE GENOMIC DNA]</scope>
    <source>
        <strain evidence="2 3">3A-2</strain>
    </source>
</reference>